<comment type="subcellular location">
    <subcellularLocation>
        <location evidence="8">Cytoplasm</location>
    </subcellularLocation>
    <text evidence="8">Localizes to cell poles and nucleoid.</text>
</comment>
<dbReference type="InterPro" id="IPR009061">
    <property type="entry name" value="DNA-bd_dom_put_sf"/>
</dbReference>
<dbReference type="Proteomes" id="UP000769780">
    <property type="component" value="Unassembled WGS sequence"/>
</dbReference>
<comment type="caution">
    <text evidence="10">The sequence shown here is derived from an EMBL/GenBank/DDBJ whole genome shotgun (WGS) entry which is preliminary data.</text>
</comment>
<evidence type="ECO:0000313" key="10">
    <source>
        <dbReference type="EMBL" id="MBY0095560.1"/>
    </source>
</evidence>
<dbReference type="InterPro" id="IPR047057">
    <property type="entry name" value="MerR_fam"/>
</dbReference>
<dbReference type="CDD" id="cd04762">
    <property type="entry name" value="HTH_MerR-trunc"/>
    <property type="match status" value="1"/>
</dbReference>
<proteinExistence type="inferred from homology"/>
<dbReference type="SUPFAM" id="SSF46955">
    <property type="entry name" value="Putative DNA-binding domain"/>
    <property type="match status" value="1"/>
</dbReference>
<dbReference type="SMART" id="SM00422">
    <property type="entry name" value="HTH_MERR"/>
    <property type="match status" value="1"/>
</dbReference>
<evidence type="ECO:0000256" key="3">
    <source>
        <dbReference type="ARBA" id="ARBA00022829"/>
    </source>
</evidence>
<dbReference type="EMBL" id="JACWFH010000005">
    <property type="protein sequence ID" value="MBY0095560.1"/>
    <property type="molecule type" value="Genomic_DNA"/>
</dbReference>
<comment type="similarity">
    <text evidence="8">Belongs to the RacA family.</text>
</comment>
<evidence type="ECO:0000256" key="1">
    <source>
        <dbReference type="ARBA" id="ARBA00022490"/>
    </source>
</evidence>
<dbReference type="PANTHER" id="PTHR30204:SF96">
    <property type="entry name" value="CHROMOSOME-ANCHORING PROTEIN RACA"/>
    <property type="match status" value="1"/>
</dbReference>
<evidence type="ECO:0000256" key="4">
    <source>
        <dbReference type="ARBA" id="ARBA00022969"/>
    </source>
</evidence>
<dbReference type="Gene3D" id="1.10.1660.10">
    <property type="match status" value="1"/>
</dbReference>
<evidence type="ECO:0000256" key="8">
    <source>
        <dbReference type="HAMAP-Rule" id="MF_01170"/>
    </source>
</evidence>
<gene>
    <name evidence="8" type="primary">racA</name>
    <name evidence="10" type="ORF">H0185_01835</name>
</gene>
<evidence type="ECO:0000259" key="9">
    <source>
        <dbReference type="PROSITE" id="PS50937"/>
    </source>
</evidence>
<dbReference type="InterPro" id="IPR000551">
    <property type="entry name" value="MerR-type_HTH_dom"/>
</dbReference>
<sequence>MNTNAVAKLLGVSPSTIQRWVKHANLKMNRNELGHYVFNDADIDVMKKIQEQINNGVLLQDIAAAAKKTRQATVRKEMRQEDFEKLLTKITELEAKIERKADEHVSYQLLQHRREIEELHEKIDTLTQQIERLEEKDRKNEMDSIDMVAASTEETGLFKRLKKKNFISSFLGI</sequence>
<keyword evidence="7 8" id="KW-0131">Cell cycle</keyword>
<feature type="domain" description="HTH merR-type" evidence="9">
    <location>
        <begin position="1"/>
        <end position="68"/>
    </location>
</feature>
<keyword evidence="5 8" id="KW-0175">Coiled coil</keyword>
<evidence type="ECO:0000256" key="6">
    <source>
        <dbReference type="ARBA" id="ARBA00023125"/>
    </source>
</evidence>
<dbReference type="InterPro" id="IPR023522">
    <property type="entry name" value="Chrosome_anchoring_RacA"/>
</dbReference>
<feature type="coiled-coil region" evidence="8">
    <location>
        <begin position="76"/>
        <end position="143"/>
    </location>
</feature>
<reference evidence="10 11" key="1">
    <citation type="submission" date="2020-07" db="EMBL/GenBank/DDBJ databases">
        <title>Fungal Genomes of the International Space Station.</title>
        <authorList>
            <person name="Seuylemezian A."/>
            <person name="Singh N.K."/>
            <person name="Wood J."/>
            <person name="Venkateswaran K."/>
        </authorList>
    </citation>
    <scope>NUCLEOTIDE SEQUENCE [LARGE SCALE GENOMIC DNA]</scope>
    <source>
        <strain evidence="10 11">PL-B2</strain>
    </source>
</reference>
<protein>
    <recommendedName>
        <fullName evidence="8">Chromosome-anchoring protein RacA</fullName>
    </recommendedName>
</protein>
<evidence type="ECO:0000256" key="7">
    <source>
        <dbReference type="ARBA" id="ARBA00023306"/>
    </source>
</evidence>
<keyword evidence="2 8" id="KW-0132">Cell division</keyword>
<keyword evidence="6 8" id="KW-0238">DNA-binding</keyword>
<organism evidence="10 11">
    <name type="scientific">Mesobacillus maritimus</name>
    <dbReference type="NCBI Taxonomy" id="1643336"/>
    <lineage>
        <taxon>Bacteria</taxon>
        <taxon>Bacillati</taxon>
        <taxon>Bacillota</taxon>
        <taxon>Bacilli</taxon>
        <taxon>Bacillales</taxon>
        <taxon>Bacillaceae</taxon>
        <taxon>Mesobacillus</taxon>
    </lineage>
</organism>
<keyword evidence="4 8" id="KW-0749">Sporulation</keyword>
<comment type="function">
    <text evidence="8">Required for the formation of axial filaments and for anchoring the origin regions at the cell poles in sporulating cells, thus ensuring proper chromosome segregation in the prespore. Binds in a dispersed manner throughout the chromosome but preferentially to sites clustered in the origin portion of the chromosome, causing condensation of the chromosome and its remodeling into an elongated, anchored structure.</text>
</comment>
<name>A0ABS7JZY9_9BACI</name>
<dbReference type="Pfam" id="PF13411">
    <property type="entry name" value="MerR_1"/>
    <property type="match status" value="1"/>
</dbReference>
<dbReference type="RefSeq" id="WP_221870636.1">
    <property type="nucleotide sequence ID" value="NZ_JACWFH010000005.1"/>
</dbReference>
<evidence type="ECO:0000313" key="11">
    <source>
        <dbReference type="Proteomes" id="UP000769780"/>
    </source>
</evidence>
<dbReference type="PANTHER" id="PTHR30204">
    <property type="entry name" value="REDOX-CYCLING DRUG-SENSING TRANSCRIPTIONAL ACTIVATOR SOXR"/>
    <property type="match status" value="1"/>
</dbReference>
<keyword evidence="11" id="KW-1185">Reference proteome</keyword>
<keyword evidence="3 8" id="KW-0159">Chromosome partition</keyword>
<dbReference type="PROSITE" id="PS50937">
    <property type="entry name" value="HTH_MERR_2"/>
    <property type="match status" value="1"/>
</dbReference>
<evidence type="ECO:0000256" key="5">
    <source>
        <dbReference type="ARBA" id="ARBA00023054"/>
    </source>
</evidence>
<feature type="DNA-binding region" description="H-T-H motif" evidence="8">
    <location>
        <begin position="3"/>
        <end position="23"/>
    </location>
</feature>
<dbReference type="HAMAP" id="MF_01170">
    <property type="entry name" value="RacA"/>
    <property type="match status" value="1"/>
</dbReference>
<accession>A0ABS7JZY9</accession>
<keyword evidence="1 8" id="KW-0963">Cytoplasm</keyword>
<evidence type="ECO:0000256" key="2">
    <source>
        <dbReference type="ARBA" id="ARBA00022618"/>
    </source>
</evidence>